<evidence type="ECO:0000256" key="1">
    <source>
        <dbReference type="SAM" id="MobiDB-lite"/>
    </source>
</evidence>
<dbReference type="AlphaFoldDB" id="D0V108"/>
<proteinExistence type="predicted"/>
<accession>D0V108</accession>
<organism evidence="2">
    <name type="scientific">Arthrobacter sp. NyZ415</name>
    <dbReference type="NCBI Taxonomy" id="683157"/>
    <lineage>
        <taxon>Bacteria</taxon>
        <taxon>Bacillati</taxon>
        <taxon>Actinomycetota</taxon>
        <taxon>Actinomycetes</taxon>
        <taxon>Micrococcales</taxon>
        <taxon>Micrococcaceae</taxon>
        <taxon>Arthrobacter</taxon>
    </lineage>
</organism>
<sequence>MLPAAMAAGFGLGHNEGEQARSQAYPRPPEGAGSALRSLLADTLGHRLTAVRHDLFTTAPSLGHLAGNIYSRCTNESQSFTELLSISGASPVQLARALDRLASFDVLIETHTGWVTGPEGARDEAADRLSVAGRLQERSRRYSVERELWAWWQAEQTWMQAPRRAAASRRPGPGQLALVPLPGANAFGAHPRRADGRADYRSARAHLEGTPTDEAAPTLSLVEPVAKESDAVRLISEILGGILIETISTSPAKSRPLPLRKRTRASSAVARIA</sequence>
<dbReference type="EMBL" id="GU001722">
    <property type="protein sequence ID" value="ACX85444.1"/>
    <property type="molecule type" value="Genomic_DNA"/>
</dbReference>
<feature type="region of interest" description="Disordered" evidence="1">
    <location>
        <begin position="252"/>
        <end position="273"/>
    </location>
</feature>
<evidence type="ECO:0000313" key="2">
    <source>
        <dbReference type="EMBL" id="ACX85444.1"/>
    </source>
</evidence>
<reference evidence="2" key="1">
    <citation type="journal article" date="2010" name="Int. Biodeterior. Biodegradation">
        <title>Characterization and mutagenesis of a two-component monooxygenase involved in para-nitrophenol degradation by an Arthrobacter strain.</title>
        <authorList>
            <person name="Liu P.-P."/>
            <person name="Zhang J.-J."/>
            <person name="Zhou N.-Y."/>
        </authorList>
    </citation>
    <scope>NUCLEOTIDE SEQUENCE</scope>
    <source>
        <strain evidence="2">NyZ415</strain>
    </source>
</reference>
<protein>
    <submittedName>
        <fullName evidence="2">Uncharacterized protein</fullName>
    </submittedName>
</protein>
<name>D0V108_9MICC</name>